<reference evidence="3" key="1">
    <citation type="submission" date="2021-02" db="EMBL/GenBank/DDBJ databases">
        <authorList>
            <person name="Nieuwenhuis M."/>
            <person name="Van De Peppel L.J.J."/>
        </authorList>
    </citation>
    <scope>NUCLEOTIDE SEQUENCE</scope>
    <source>
        <strain evidence="3">D49</strain>
    </source>
</reference>
<dbReference type="SUPFAM" id="SSF52949">
    <property type="entry name" value="Macro domain-like"/>
    <property type="match status" value="1"/>
</dbReference>
<evidence type="ECO:0000256" key="1">
    <source>
        <dbReference type="SAM" id="MobiDB-lite"/>
    </source>
</evidence>
<feature type="region of interest" description="Disordered" evidence="1">
    <location>
        <begin position="199"/>
        <end position="225"/>
    </location>
</feature>
<feature type="region of interest" description="Disordered" evidence="1">
    <location>
        <begin position="250"/>
        <end position="277"/>
    </location>
</feature>
<dbReference type="PANTHER" id="PTHR11106">
    <property type="entry name" value="GANGLIOSIDE INDUCED DIFFERENTIATION ASSOCIATED PROTEIN 2-RELATED"/>
    <property type="match status" value="1"/>
</dbReference>
<accession>A0A9P7FX84</accession>
<name>A0A9P7FX84_9AGAR</name>
<dbReference type="Gene3D" id="3.40.220.10">
    <property type="entry name" value="Leucine Aminopeptidase, subunit E, domain 1"/>
    <property type="match status" value="1"/>
</dbReference>
<organism evidence="3 4">
    <name type="scientific">Sphagnurus paluster</name>
    <dbReference type="NCBI Taxonomy" id="117069"/>
    <lineage>
        <taxon>Eukaryota</taxon>
        <taxon>Fungi</taxon>
        <taxon>Dikarya</taxon>
        <taxon>Basidiomycota</taxon>
        <taxon>Agaricomycotina</taxon>
        <taxon>Agaricomycetes</taxon>
        <taxon>Agaricomycetidae</taxon>
        <taxon>Agaricales</taxon>
        <taxon>Tricholomatineae</taxon>
        <taxon>Lyophyllaceae</taxon>
        <taxon>Sphagnurus</taxon>
    </lineage>
</organism>
<evidence type="ECO:0000313" key="4">
    <source>
        <dbReference type="Proteomes" id="UP000717328"/>
    </source>
</evidence>
<dbReference type="CDD" id="cd02908">
    <property type="entry name" value="Macro_OAADPr_deacetylase"/>
    <property type="match status" value="1"/>
</dbReference>
<reference evidence="3" key="2">
    <citation type="submission" date="2021-10" db="EMBL/GenBank/DDBJ databases">
        <title>Phylogenomics reveals ancestral predisposition of the termite-cultivated fungus Termitomyces towards a domesticated lifestyle.</title>
        <authorList>
            <person name="Auxier B."/>
            <person name="Grum-Grzhimaylo A."/>
            <person name="Cardenas M.E."/>
            <person name="Lodge J.D."/>
            <person name="Laessoe T."/>
            <person name="Pedersen O."/>
            <person name="Smith M.E."/>
            <person name="Kuyper T.W."/>
            <person name="Franco-Molano E.A."/>
            <person name="Baroni T.J."/>
            <person name="Aanen D.K."/>
        </authorList>
    </citation>
    <scope>NUCLEOTIDE SEQUENCE</scope>
    <source>
        <strain evidence="3">D49</strain>
    </source>
</reference>
<protein>
    <recommendedName>
        <fullName evidence="2">Macro domain-containing protein</fullName>
    </recommendedName>
</protein>
<sequence>MSVHSEDSEDEGVTTVRLADILTIRQAYDLDSTSRLKLNAPPPDEVKYNADPGLLDRVSLHQGDITDLEVDAIVNAANKSLLGGGGVDGSIHRAAGPHLLEECRTLNGCLTGQSKITRGYCLPSRHIIHTVGPVYTPDEVEQKAKKLASCYRTSLEVAVENELRHVAFPAVSTGVYGYPIEEATRIALDEVRRFLETENGSKTPLSSMHPVKSTTNRMSVHGEDSEGKGVSTVLLADILTIRQAYNLDSTSPLKLNAPPPDEVKYKADPGLLDRVSL</sequence>
<feature type="compositionally biased region" description="Polar residues" evidence="1">
    <location>
        <begin position="199"/>
        <end position="218"/>
    </location>
</feature>
<dbReference type="PANTHER" id="PTHR11106:SF27">
    <property type="entry name" value="MACRO DOMAIN-CONTAINING PROTEIN"/>
    <property type="match status" value="1"/>
</dbReference>
<dbReference type="OrthoDB" id="6077599at2759"/>
<dbReference type="EMBL" id="JABCKI010005896">
    <property type="protein sequence ID" value="KAG5636757.1"/>
    <property type="molecule type" value="Genomic_DNA"/>
</dbReference>
<evidence type="ECO:0000313" key="3">
    <source>
        <dbReference type="EMBL" id="KAG5636757.1"/>
    </source>
</evidence>
<dbReference type="SMART" id="SM00506">
    <property type="entry name" value="A1pp"/>
    <property type="match status" value="1"/>
</dbReference>
<keyword evidence="4" id="KW-1185">Reference proteome</keyword>
<gene>
    <name evidence="3" type="ORF">H0H81_006947</name>
</gene>
<proteinExistence type="predicted"/>
<feature type="domain" description="Macro" evidence="2">
    <location>
        <begin position="45"/>
        <end position="277"/>
    </location>
</feature>
<dbReference type="PROSITE" id="PS51154">
    <property type="entry name" value="MACRO"/>
    <property type="match status" value="1"/>
</dbReference>
<dbReference type="Pfam" id="PF01661">
    <property type="entry name" value="Macro"/>
    <property type="match status" value="1"/>
</dbReference>
<dbReference type="InterPro" id="IPR043472">
    <property type="entry name" value="Macro_dom-like"/>
</dbReference>
<dbReference type="AlphaFoldDB" id="A0A9P7FX84"/>
<evidence type="ECO:0000259" key="2">
    <source>
        <dbReference type="PROSITE" id="PS51154"/>
    </source>
</evidence>
<dbReference type="InterPro" id="IPR002589">
    <property type="entry name" value="Macro_dom"/>
</dbReference>
<comment type="caution">
    <text evidence="3">The sequence shown here is derived from an EMBL/GenBank/DDBJ whole genome shotgun (WGS) entry which is preliminary data.</text>
</comment>
<dbReference type="Proteomes" id="UP000717328">
    <property type="component" value="Unassembled WGS sequence"/>
</dbReference>
<dbReference type="NCBIfam" id="NF001664">
    <property type="entry name" value="PRK00431.1-6"/>
    <property type="match status" value="1"/>
</dbReference>